<feature type="compositionally biased region" description="Basic and acidic residues" evidence="1">
    <location>
        <begin position="25"/>
        <end position="42"/>
    </location>
</feature>
<dbReference type="RefSeq" id="WP_173731455.1">
    <property type="nucleotide sequence ID" value="NZ_JABTTE010000014.1"/>
</dbReference>
<reference evidence="2" key="1">
    <citation type="submission" date="2020-06" db="EMBL/GenBank/DDBJ databases">
        <title>A novel thermopfilic bacterium from Erzurum, Turkey.</title>
        <authorList>
            <person name="Adiguzel A."/>
            <person name="Ay H."/>
            <person name="Baltaci M.O."/>
        </authorList>
    </citation>
    <scope>NUCLEOTIDE SEQUENCE</scope>
    <source>
        <strain evidence="2">P2</strain>
    </source>
</reference>
<name>A0A8J8GH78_9BACI</name>
<feature type="compositionally biased region" description="Basic residues" evidence="1">
    <location>
        <begin position="43"/>
        <end position="54"/>
    </location>
</feature>
<dbReference type="Proteomes" id="UP000625804">
    <property type="component" value="Unassembled WGS sequence"/>
</dbReference>
<evidence type="ECO:0000256" key="1">
    <source>
        <dbReference type="SAM" id="MobiDB-lite"/>
    </source>
</evidence>
<gene>
    <name evidence="2" type="ORF">HR057_10845</name>
</gene>
<evidence type="ECO:0000313" key="2">
    <source>
        <dbReference type="EMBL" id="NSL52250.1"/>
    </source>
</evidence>
<dbReference type="AlphaFoldDB" id="A0A8J8GH78"/>
<feature type="region of interest" description="Disordered" evidence="1">
    <location>
        <begin position="1"/>
        <end position="54"/>
    </location>
</feature>
<keyword evidence="3" id="KW-1185">Reference proteome</keyword>
<dbReference type="EMBL" id="JABTTE010000014">
    <property type="protein sequence ID" value="NSL52250.1"/>
    <property type="molecule type" value="Genomic_DNA"/>
</dbReference>
<protein>
    <submittedName>
        <fullName evidence="2">Imidazoleglycerol-phosphate dehydratase</fullName>
    </submittedName>
</protein>
<sequence>MTNRNPKFESKNQGAPELGTADVMHGVDLESGDDNKGKEYRSKKGSKSRRLHNK</sequence>
<feature type="compositionally biased region" description="Basic and acidic residues" evidence="1">
    <location>
        <begin position="1"/>
        <end position="10"/>
    </location>
</feature>
<accession>A0A8J8GH78</accession>
<organism evidence="2 3">
    <name type="scientific">Calidifontibacillus erzurumensis</name>
    <dbReference type="NCBI Taxonomy" id="2741433"/>
    <lineage>
        <taxon>Bacteria</taxon>
        <taxon>Bacillati</taxon>
        <taxon>Bacillota</taxon>
        <taxon>Bacilli</taxon>
        <taxon>Bacillales</taxon>
        <taxon>Bacillaceae</taxon>
        <taxon>Calidifontibacillus/Schinkia group</taxon>
        <taxon>Calidifontibacillus</taxon>
    </lineage>
</organism>
<proteinExistence type="predicted"/>
<comment type="caution">
    <text evidence="2">The sequence shown here is derived from an EMBL/GenBank/DDBJ whole genome shotgun (WGS) entry which is preliminary data.</text>
</comment>
<evidence type="ECO:0000313" key="3">
    <source>
        <dbReference type="Proteomes" id="UP000625804"/>
    </source>
</evidence>